<accession>A0A1B8U6P8</accession>
<dbReference type="KEGG" id="prn:BW723_08440"/>
<evidence type="ECO:0000256" key="4">
    <source>
        <dbReference type="ARBA" id="ARBA00023284"/>
    </source>
</evidence>
<gene>
    <name evidence="7" type="ORF">LPB301_01050</name>
</gene>
<proteinExistence type="predicted"/>
<protein>
    <recommendedName>
        <fullName evidence="6">Thioredoxin domain-containing protein</fullName>
    </recommendedName>
</protein>
<dbReference type="PANTHER" id="PTHR42852:SF6">
    <property type="entry name" value="THIOL:DISULFIDE INTERCHANGE PROTEIN DSBE"/>
    <property type="match status" value="1"/>
</dbReference>
<dbReference type="SUPFAM" id="SSF52833">
    <property type="entry name" value="Thioredoxin-like"/>
    <property type="match status" value="1"/>
</dbReference>
<comment type="subcellular location">
    <subcellularLocation>
        <location evidence="1">Cell envelope</location>
    </subcellularLocation>
</comment>
<dbReference type="EMBL" id="LSFL01000003">
    <property type="protein sequence ID" value="OBY67555.1"/>
    <property type="molecule type" value="Genomic_DNA"/>
</dbReference>
<keyword evidence="8" id="KW-1185">Reference proteome</keyword>
<reference evidence="8" key="1">
    <citation type="submission" date="2016-02" db="EMBL/GenBank/DDBJ databases">
        <title>Paenibacillus sp. LPB0068, isolated from Crassostrea gigas.</title>
        <authorList>
            <person name="Shin S.-K."/>
            <person name="Yi H."/>
        </authorList>
    </citation>
    <scope>NUCLEOTIDE SEQUENCE [LARGE SCALE GENOMIC DNA]</scope>
    <source>
        <strain evidence="8">KCTC 23969</strain>
    </source>
</reference>
<dbReference type="PROSITE" id="PS51257">
    <property type="entry name" value="PROKAR_LIPOPROTEIN"/>
    <property type="match status" value="1"/>
</dbReference>
<feature type="chain" id="PRO_5008616060" description="Thioredoxin domain-containing protein" evidence="5">
    <location>
        <begin position="27"/>
        <end position="495"/>
    </location>
</feature>
<dbReference type="PANTHER" id="PTHR42852">
    <property type="entry name" value="THIOL:DISULFIDE INTERCHANGE PROTEIN DSBE"/>
    <property type="match status" value="1"/>
</dbReference>
<dbReference type="InterPro" id="IPR013766">
    <property type="entry name" value="Thioredoxin_domain"/>
</dbReference>
<dbReference type="Pfam" id="PF13905">
    <property type="entry name" value="Thioredoxin_8"/>
    <property type="match status" value="1"/>
</dbReference>
<dbReference type="Gene3D" id="3.40.30.10">
    <property type="entry name" value="Glutaredoxin"/>
    <property type="match status" value="1"/>
</dbReference>
<dbReference type="GO" id="GO:0030313">
    <property type="term" value="C:cell envelope"/>
    <property type="evidence" value="ECO:0007669"/>
    <property type="project" value="UniProtKB-SubCell"/>
</dbReference>
<dbReference type="PROSITE" id="PS51352">
    <property type="entry name" value="THIOREDOXIN_2"/>
    <property type="match status" value="1"/>
</dbReference>
<dbReference type="RefSeq" id="WP_068356078.1">
    <property type="nucleotide sequence ID" value="NZ_CP019419.1"/>
</dbReference>
<dbReference type="InterPro" id="IPR012336">
    <property type="entry name" value="Thioredoxin-like_fold"/>
</dbReference>
<feature type="signal peptide" evidence="5">
    <location>
        <begin position="1"/>
        <end position="26"/>
    </location>
</feature>
<dbReference type="GO" id="GO:0017004">
    <property type="term" value="P:cytochrome complex assembly"/>
    <property type="evidence" value="ECO:0007669"/>
    <property type="project" value="UniProtKB-KW"/>
</dbReference>
<organism evidence="7 8">
    <name type="scientific">Polaribacter reichenbachii</name>
    <dbReference type="NCBI Taxonomy" id="996801"/>
    <lineage>
        <taxon>Bacteria</taxon>
        <taxon>Pseudomonadati</taxon>
        <taxon>Bacteroidota</taxon>
        <taxon>Flavobacteriia</taxon>
        <taxon>Flavobacteriales</taxon>
        <taxon>Flavobacteriaceae</taxon>
    </lineage>
</organism>
<feature type="domain" description="Thioredoxin" evidence="6">
    <location>
        <begin position="346"/>
        <end position="495"/>
    </location>
</feature>
<keyword evidence="4" id="KW-0676">Redox-active center</keyword>
<dbReference type="AlphaFoldDB" id="A0A1B8U6P8"/>
<evidence type="ECO:0000313" key="7">
    <source>
        <dbReference type="EMBL" id="OBY67555.1"/>
    </source>
</evidence>
<evidence type="ECO:0000256" key="1">
    <source>
        <dbReference type="ARBA" id="ARBA00004196"/>
    </source>
</evidence>
<evidence type="ECO:0000256" key="3">
    <source>
        <dbReference type="ARBA" id="ARBA00023157"/>
    </source>
</evidence>
<comment type="caution">
    <text evidence="7">The sequence shown here is derived from an EMBL/GenBank/DDBJ whole genome shotgun (WGS) entry which is preliminary data.</text>
</comment>
<evidence type="ECO:0000313" key="8">
    <source>
        <dbReference type="Proteomes" id="UP000092612"/>
    </source>
</evidence>
<evidence type="ECO:0000256" key="5">
    <source>
        <dbReference type="SAM" id="SignalP"/>
    </source>
</evidence>
<dbReference type="Proteomes" id="UP000092612">
    <property type="component" value="Unassembled WGS sequence"/>
</dbReference>
<dbReference type="InterPro" id="IPR050553">
    <property type="entry name" value="Thioredoxin_ResA/DsbE_sf"/>
</dbReference>
<keyword evidence="2" id="KW-0201">Cytochrome c-type biogenesis</keyword>
<dbReference type="CDD" id="cd02966">
    <property type="entry name" value="TlpA_like_family"/>
    <property type="match status" value="1"/>
</dbReference>
<keyword evidence="5" id="KW-0732">Signal</keyword>
<dbReference type="InterPro" id="IPR036249">
    <property type="entry name" value="Thioredoxin-like_sf"/>
</dbReference>
<dbReference type="STRING" id="996801.BW723_08440"/>
<evidence type="ECO:0000259" key="6">
    <source>
        <dbReference type="PROSITE" id="PS51352"/>
    </source>
</evidence>
<dbReference type="OrthoDB" id="1098640at2"/>
<keyword evidence="3" id="KW-1015">Disulfide bond</keyword>
<evidence type="ECO:0000256" key="2">
    <source>
        <dbReference type="ARBA" id="ARBA00022748"/>
    </source>
</evidence>
<sequence length="495" mass="58508">MEYIKTKNVFIKSLFNLLLSSLFLLACNSKKKENIKPIESNSAIIIINNPLEKKLELEYTNSKGSSYNISKVKNDTFEIKLNKRTYLSIRTKRNLTSIRRRSSPYLAYNLNIFSNDTLKINTTIKKDSVFFTNSSRTEYSNTLKEISLVKENRELDSIKKSLYKYRNNPQLFNKTYTDILQKKYAIYVSQLKLIDSLIKNNDKSIKINSIRDEINYRYYLAFFRDLQATKSHSILDSLYDDKYVNKKILLNSNFKIEYIKNFVTSLSIHINDKKISYNPIEVNNKLDTYFNNEDLKIARKFSVINITFKNIDTGRIYYNRYMEEYDDLDFKSYYNYLLKNLSESRDKPVEIKTNFNLNITSLDNEKGVSLNKIIKENKGKVILIDFWASWCKPCRISFPSVNKLIKEYSNKDFTCIFLSIDVKKDKWKKAVKKEKLTNYKNSYVVSGKNKDFMKQINLKYIPRYILINKNGEIVAPYAPKPKSKDLRNLIDKYLK</sequence>
<name>A0A1B8U6P8_9FLAO</name>